<evidence type="ECO:0000313" key="2">
    <source>
        <dbReference type="Proteomes" id="UP000838756"/>
    </source>
</evidence>
<evidence type="ECO:0000313" key="1">
    <source>
        <dbReference type="EMBL" id="CAH2268826.1"/>
    </source>
</evidence>
<reference evidence="1" key="1">
    <citation type="submission" date="2022-03" db="EMBL/GenBank/DDBJ databases">
        <authorList>
            <person name="Lindestad O."/>
        </authorList>
    </citation>
    <scope>NUCLEOTIDE SEQUENCE</scope>
</reference>
<protein>
    <submittedName>
        <fullName evidence="1">Jg9000 protein</fullName>
    </submittedName>
</protein>
<proteinExistence type="predicted"/>
<dbReference type="AlphaFoldDB" id="A0A8S4SQ57"/>
<accession>A0A8S4SQ57</accession>
<keyword evidence="2" id="KW-1185">Reference proteome</keyword>
<dbReference type="Proteomes" id="UP000838756">
    <property type="component" value="Unassembled WGS sequence"/>
</dbReference>
<gene>
    <name evidence="1" type="primary">jg9000</name>
    <name evidence="1" type="ORF">PAEG_LOCUS27137</name>
</gene>
<organism evidence="1 2">
    <name type="scientific">Pararge aegeria aegeria</name>
    <dbReference type="NCBI Taxonomy" id="348720"/>
    <lineage>
        <taxon>Eukaryota</taxon>
        <taxon>Metazoa</taxon>
        <taxon>Ecdysozoa</taxon>
        <taxon>Arthropoda</taxon>
        <taxon>Hexapoda</taxon>
        <taxon>Insecta</taxon>
        <taxon>Pterygota</taxon>
        <taxon>Neoptera</taxon>
        <taxon>Endopterygota</taxon>
        <taxon>Lepidoptera</taxon>
        <taxon>Glossata</taxon>
        <taxon>Ditrysia</taxon>
        <taxon>Papilionoidea</taxon>
        <taxon>Nymphalidae</taxon>
        <taxon>Satyrinae</taxon>
        <taxon>Satyrini</taxon>
        <taxon>Parargina</taxon>
        <taxon>Pararge</taxon>
    </lineage>
</organism>
<dbReference type="OrthoDB" id="7485097at2759"/>
<sequence length="134" mass="15418">MSSIEMLNKKWRSIVSSTIELTGRRNNAYAVNISTHFLLEKDNNVRSQEDADKATRDKEVRRRWPNAYKGQDLLIFVYSWQSGRFSVVTGLLVIRPQARPRRTTAPHLSIHFCNSTTNIIRRSGSGDVSHNAFR</sequence>
<comment type="caution">
    <text evidence="1">The sequence shown here is derived from an EMBL/GenBank/DDBJ whole genome shotgun (WGS) entry which is preliminary data.</text>
</comment>
<dbReference type="EMBL" id="CAKXAJ010026474">
    <property type="protein sequence ID" value="CAH2268826.1"/>
    <property type="molecule type" value="Genomic_DNA"/>
</dbReference>
<name>A0A8S4SQ57_9NEOP</name>